<dbReference type="EMBL" id="CP093343">
    <property type="protein sequence ID" value="WOG84361.1"/>
    <property type="molecule type" value="Genomic_DNA"/>
</dbReference>
<sequence>MEMNLQPQVVNEVVFEGEDGAYYSWSPSKLPVLDESKVGGGKLVLQPRGFALPHYADSTKIGFVVQGCCTVGMLFPNSSEKVLLIKKGDVIPVPLGAVSWWFNGGDSEMVMVFLGDTTTAYIPGQFTYFLLTGALGILNGFSTQLISKSYNLTENQSNTLVKNQSGVLIVKLGDEITTMPKPNIDENDQKLFLGIDDVLADKITVKDAGAISCFTSANFPLLEQVGLSATFVKLESNAIYAPKFASDSSVEVVYVVGGGGRVEIVGVNGQSALNAEVKEGELFVVPKFFISALVADGKGMDLFSVMTSSKPVIERLAGNTSVWKNMSPVVLQASLDIAQEFEQLFKLNIENSNLLIPGSN</sequence>
<dbReference type="Proteomes" id="UP000077755">
    <property type="component" value="Chromosome 1"/>
</dbReference>
<evidence type="ECO:0000313" key="6">
    <source>
        <dbReference type="Proteomes" id="UP000077755"/>
    </source>
</evidence>
<dbReference type="CDD" id="cd02242">
    <property type="entry name" value="cupin_11S_legumin_N"/>
    <property type="match status" value="1"/>
</dbReference>
<dbReference type="AlphaFoldDB" id="A0A166I2S9"/>
<dbReference type="SUPFAM" id="SSF51182">
    <property type="entry name" value="RmlC-like cupins"/>
    <property type="match status" value="1"/>
</dbReference>
<dbReference type="SMART" id="SM00835">
    <property type="entry name" value="Cupin_1"/>
    <property type="match status" value="2"/>
</dbReference>
<keyword evidence="3" id="KW-0708">Seed storage protein</keyword>
<dbReference type="InterPro" id="IPR006044">
    <property type="entry name" value="11S_seedstore_pln"/>
</dbReference>
<dbReference type="KEGG" id="dcr:108210996"/>
<evidence type="ECO:0000256" key="4">
    <source>
        <dbReference type="ARBA" id="ARBA00023157"/>
    </source>
</evidence>
<gene>
    <name evidence="5" type="ORF">DCAR_0103544</name>
</gene>
<evidence type="ECO:0000313" key="5">
    <source>
        <dbReference type="EMBL" id="WOG84361.1"/>
    </source>
</evidence>
<dbReference type="CDD" id="cd02243">
    <property type="entry name" value="cupin_11S_legumin_C"/>
    <property type="match status" value="1"/>
</dbReference>
<dbReference type="PRINTS" id="PR00439">
    <property type="entry name" value="11SGLOBULIN"/>
</dbReference>
<dbReference type="PANTHER" id="PTHR31189:SF45">
    <property type="entry name" value="OS09G0552500 PROTEIN"/>
    <property type="match status" value="1"/>
</dbReference>
<protein>
    <submittedName>
        <fullName evidence="5">Uncharacterized protein</fullName>
    </submittedName>
</protein>
<organism evidence="5 6">
    <name type="scientific">Daucus carota subsp. sativus</name>
    <name type="common">Carrot</name>
    <dbReference type="NCBI Taxonomy" id="79200"/>
    <lineage>
        <taxon>Eukaryota</taxon>
        <taxon>Viridiplantae</taxon>
        <taxon>Streptophyta</taxon>
        <taxon>Embryophyta</taxon>
        <taxon>Tracheophyta</taxon>
        <taxon>Spermatophyta</taxon>
        <taxon>Magnoliopsida</taxon>
        <taxon>eudicotyledons</taxon>
        <taxon>Gunneridae</taxon>
        <taxon>Pentapetalae</taxon>
        <taxon>asterids</taxon>
        <taxon>campanulids</taxon>
        <taxon>Apiales</taxon>
        <taxon>Apiaceae</taxon>
        <taxon>Apioideae</taxon>
        <taxon>Scandiceae</taxon>
        <taxon>Daucinae</taxon>
        <taxon>Daucus</taxon>
        <taxon>Daucus sect. Daucus</taxon>
    </lineage>
</organism>
<dbReference type="InterPro" id="IPR011051">
    <property type="entry name" value="RmlC_Cupin_sf"/>
</dbReference>
<dbReference type="PANTHER" id="PTHR31189">
    <property type="entry name" value="OS03G0336100 PROTEIN-RELATED"/>
    <property type="match status" value="1"/>
</dbReference>
<dbReference type="Pfam" id="PF00190">
    <property type="entry name" value="Cupin_1"/>
    <property type="match status" value="2"/>
</dbReference>
<dbReference type="InterPro" id="IPR006045">
    <property type="entry name" value="Cupin_1"/>
</dbReference>
<accession>A0A166I2S9</accession>
<keyword evidence="4" id="KW-1015">Disulfide bond</keyword>
<dbReference type="Gramene" id="KZN10684">
    <property type="protein sequence ID" value="KZN10684"/>
    <property type="gene ID" value="DCAR_003340"/>
</dbReference>
<reference evidence="5" key="2">
    <citation type="submission" date="2022-03" db="EMBL/GenBank/DDBJ databases">
        <title>Draft title - Genomic analysis of global carrot germplasm unveils the trajectory of domestication and the origin of high carotenoid orange carrot.</title>
        <authorList>
            <person name="Iorizzo M."/>
            <person name="Ellison S."/>
            <person name="Senalik D."/>
            <person name="Macko-Podgorni A."/>
            <person name="Grzebelus D."/>
            <person name="Bostan H."/>
            <person name="Rolling W."/>
            <person name="Curaba J."/>
            <person name="Simon P."/>
        </authorList>
    </citation>
    <scope>NUCLEOTIDE SEQUENCE</scope>
    <source>
        <tissue evidence="5">Leaf</tissue>
    </source>
</reference>
<dbReference type="GO" id="GO:0045735">
    <property type="term" value="F:nutrient reservoir activity"/>
    <property type="evidence" value="ECO:0007669"/>
    <property type="project" value="UniProtKB-KW"/>
</dbReference>
<dbReference type="Gene3D" id="2.60.120.10">
    <property type="entry name" value="Jelly Rolls"/>
    <property type="match status" value="2"/>
</dbReference>
<comment type="similarity">
    <text evidence="1">Belongs to the 11S seed storage protein (globulins) family.</text>
</comment>
<proteinExistence type="inferred from homology"/>
<evidence type="ECO:0000256" key="1">
    <source>
        <dbReference type="ARBA" id="ARBA00007178"/>
    </source>
</evidence>
<reference evidence="5" key="1">
    <citation type="journal article" date="2016" name="Nat. Genet.">
        <title>A high-quality carrot genome assembly provides new insights into carotenoid accumulation and asterid genome evolution.</title>
        <authorList>
            <person name="Iorizzo M."/>
            <person name="Ellison S."/>
            <person name="Senalik D."/>
            <person name="Zeng P."/>
            <person name="Satapoomin P."/>
            <person name="Huang J."/>
            <person name="Bowman M."/>
            <person name="Iovene M."/>
            <person name="Sanseverino W."/>
            <person name="Cavagnaro P."/>
            <person name="Yildiz M."/>
            <person name="Macko-Podgorni A."/>
            <person name="Moranska E."/>
            <person name="Grzebelus E."/>
            <person name="Grzebelus D."/>
            <person name="Ashrafi H."/>
            <person name="Zheng Z."/>
            <person name="Cheng S."/>
            <person name="Spooner D."/>
            <person name="Van Deynze A."/>
            <person name="Simon P."/>
        </authorList>
    </citation>
    <scope>NUCLEOTIDE SEQUENCE</scope>
    <source>
        <tissue evidence="5">Leaf</tissue>
    </source>
</reference>
<evidence type="ECO:0000256" key="3">
    <source>
        <dbReference type="ARBA" id="ARBA00023129"/>
    </source>
</evidence>
<name>A0A166I2S9_DAUCS</name>
<keyword evidence="2" id="KW-0758">Storage protein</keyword>
<dbReference type="OMA" id="WFNDGES"/>
<dbReference type="OrthoDB" id="735591at2759"/>
<keyword evidence="6" id="KW-1185">Reference proteome</keyword>
<evidence type="ECO:0000256" key="2">
    <source>
        <dbReference type="ARBA" id="ARBA00022761"/>
    </source>
</evidence>
<dbReference type="InterPro" id="IPR014710">
    <property type="entry name" value="RmlC-like_jellyroll"/>
</dbReference>
<dbReference type="InterPro" id="IPR050253">
    <property type="entry name" value="Seed_Storage-Functional"/>
</dbReference>